<feature type="domain" description="UPF0261" evidence="1">
    <location>
        <begin position="3"/>
        <end position="171"/>
    </location>
</feature>
<dbReference type="NCBIfam" id="NF002674">
    <property type="entry name" value="PRK02399.1-2"/>
    <property type="match status" value="1"/>
</dbReference>
<dbReference type="PIRSF" id="PIRSF033271">
    <property type="entry name" value="UCP033271"/>
    <property type="match status" value="1"/>
</dbReference>
<reference evidence="4" key="1">
    <citation type="journal article" date="2019" name="Int. J. Syst. Evol. Microbiol.">
        <title>The Global Catalogue of Microorganisms (GCM) 10K type strain sequencing project: providing services to taxonomists for standard genome sequencing and annotation.</title>
        <authorList>
            <consortium name="The Broad Institute Genomics Platform"/>
            <consortium name="The Broad Institute Genome Sequencing Center for Infectious Disease"/>
            <person name="Wu L."/>
            <person name="Ma J."/>
        </authorList>
    </citation>
    <scope>NUCLEOTIDE SEQUENCE [LARGE SCALE GENOMIC DNA]</scope>
    <source>
        <strain evidence="4">NBRC 112416</strain>
    </source>
</reference>
<dbReference type="Pfam" id="PF23189">
    <property type="entry name" value="UPF0261_C"/>
    <property type="match status" value="1"/>
</dbReference>
<dbReference type="InterPro" id="IPR008322">
    <property type="entry name" value="UPF0261"/>
</dbReference>
<feature type="domain" description="UPF0261" evidence="2">
    <location>
        <begin position="180"/>
        <end position="397"/>
    </location>
</feature>
<protein>
    <submittedName>
        <fullName evidence="3">UPF0261 protein</fullName>
    </submittedName>
</protein>
<dbReference type="InterPro" id="IPR056778">
    <property type="entry name" value="UPF0261_C"/>
</dbReference>
<dbReference type="RefSeq" id="WP_284338810.1">
    <property type="nucleotide sequence ID" value="NZ_BSNS01000003.1"/>
</dbReference>
<comment type="caution">
    <text evidence="3">The sequence shown here is derived from an EMBL/GenBank/DDBJ whole genome shotgun (WGS) entry which is preliminary data.</text>
</comment>
<dbReference type="PANTHER" id="PTHR31862">
    <property type="entry name" value="UPF0261 DOMAIN PROTEIN (AFU_ORTHOLOGUE AFUA_1G10120)"/>
    <property type="match status" value="1"/>
</dbReference>
<accession>A0ABQ5W0E0</accession>
<dbReference type="Gene3D" id="3.40.50.12030">
    <property type="entry name" value="Uncharacterised protein family UPF0261, NC domain"/>
    <property type="match status" value="1"/>
</dbReference>
<evidence type="ECO:0000313" key="4">
    <source>
        <dbReference type="Proteomes" id="UP001156691"/>
    </source>
</evidence>
<dbReference type="EMBL" id="BSNS01000003">
    <property type="protein sequence ID" value="GLQ53361.1"/>
    <property type="molecule type" value="Genomic_DNA"/>
</dbReference>
<dbReference type="CDD" id="cd15488">
    <property type="entry name" value="Tm-1-like"/>
    <property type="match status" value="1"/>
</dbReference>
<dbReference type="PANTHER" id="PTHR31862:SF1">
    <property type="entry name" value="UPF0261 DOMAIN PROTEIN (AFU_ORTHOLOGUE AFUA_1G10120)"/>
    <property type="match status" value="1"/>
</dbReference>
<sequence length="402" mass="42224">MKKLFVVGTLDTKADELAYASRMAQAAGVAVSVVDVSTQNPRPGAEHSAETVADFHPQGRGAVLGLSDRGKAVSAMAEALGRFLKSREDLGAVLGLGGSGNTALVTEAMRQLPIGVPKLMLSTVASGNTAPYVGPNDIAMMYSVVDIAGLNAISRTVIGNAAHAAAGMVRESVAASAEDRPALGMTMFGVTTPCVTQVRTALEADYDVAVFHATGVGGQSMEKLAESGFFAGLIDLTTTEVADHLFGGVFAATEDRFGAVIRTGLPYVGSVGAVDMINFGARDTVPPQHEARNLYIHNAQVTLMRTTAEENRAIGAFIVERLNAMTGPVRFLLPLAGVSAIDAPGKPFYDREADEALFEAIRSGWQDDDNRRLIEIDANINDPAFAAAAIENVKDVMRNGRS</sequence>
<evidence type="ECO:0000313" key="3">
    <source>
        <dbReference type="EMBL" id="GLQ53361.1"/>
    </source>
</evidence>
<dbReference type="NCBIfam" id="NF002673">
    <property type="entry name" value="PRK02399.1-1"/>
    <property type="match status" value="1"/>
</dbReference>
<dbReference type="Proteomes" id="UP001156691">
    <property type="component" value="Unassembled WGS sequence"/>
</dbReference>
<dbReference type="InterPro" id="IPR044122">
    <property type="entry name" value="UPF0261_N"/>
</dbReference>
<gene>
    <name evidence="3" type="ORF">GCM10010862_06190</name>
</gene>
<keyword evidence="4" id="KW-1185">Reference proteome</keyword>
<dbReference type="InterPro" id="IPR051353">
    <property type="entry name" value="Tobamovirus_resist_UPF0261"/>
</dbReference>
<evidence type="ECO:0000259" key="1">
    <source>
        <dbReference type="Pfam" id="PF06792"/>
    </source>
</evidence>
<dbReference type="Pfam" id="PF06792">
    <property type="entry name" value="UPF0261"/>
    <property type="match status" value="1"/>
</dbReference>
<proteinExistence type="predicted"/>
<name>A0ABQ5W0E0_9HYPH</name>
<dbReference type="Gene3D" id="3.40.50.12020">
    <property type="entry name" value="Uncharacterised protein family UPF0261, NN domain"/>
    <property type="match status" value="1"/>
</dbReference>
<evidence type="ECO:0000259" key="2">
    <source>
        <dbReference type="Pfam" id="PF23189"/>
    </source>
</evidence>
<organism evidence="3 4">
    <name type="scientific">Devosia nitrariae</name>
    <dbReference type="NCBI Taxonomy" id="2071872"/>
    <lineage>
        <taxon>Bacteria</taxon>
        <taxon>Pseudomonadati</taxon>
        <taxon>Pseudomonadota</taxon>
        <taxon>Alphaproteobacteria</taxon>
        <taxon>Hyphomicrobiales</taxon>
        <taxon>Devosiaceae</taxon>
        <taxon>Devosia</taxon>
    </lineage>
</organism>